<protein>
    <submittedName>
        <fullName evidence="2">Uncharacterized protein</fullName>
    </submittedName>
</protein>
<dbReference type="EMBL" id="AJVK01023256">
    <property type="status" value="NOT_ANNOTATED_CDS"/>
    <property type="molecule type" value="Genomic_DNA"/>
</dbReference>
<dbReference type="PANTHER" id="PTHR24322">
    <property type="entry name" value="PKSB"/>
    <property type="match status" value="1"/>
</dbReference>
<reference evidence="2" key="1">
    <citation type="submission" date="2022-08" db="UniProtKB">
        <authorList>
            <consortium name="EnsemblMetazoa"/>
        </authorList>
    </citation>
    <scope>IDENTIFICATION</scope>
    <source>
        <strain evidence="2">Israel</strain>
    </source>
</reference>
<organism evidence="2 3">
    <name type="scientific">Phlebotomus papatasi</name>
    <name type="common">Sandfly</name>
    <dbReference type="NCBI Taxonomy" id="29031"/>
    <lineage>
        <taxon>Eukaryota</taxon>
        <taxon>Metazoa</taxon>
        <taxon>Ecdysozoa</taxon>
        <taxon>Arthropoda</taxon>
        <taxon>Hexapoda</taxon>
        <taxon>Insecta</taxon>
        <taxon>Pterygota</taxon>
        <taxon>Neoptera</taxon>
        <taxon>Endopterygota</taxon>
        <taxon>Diptera</taxon>
        <taxon>Nematocera</taxon>
        <taxon>Psychodoidea</taxon>
        <taxon>Psychodidae</taxon>
        <taxon>Phlebotomus</taxon>
        <taxon>Phlebotomus</taxon>
    </lineage>
</organism>
<accession>A0A1B0D341</accession>
<name>A0A1B0D341_PHLPP</name>
<dbReference type="Pfam" id="PF00106">
    <property type="entry name" value="adh_short"/>
    <property type="match status" value="1"/>
</dbReference>
<keyword evidence="3" id="KW-1185">Reference proteome</keyword>
<proteinExistence type="inferred from homology"/>
<dbReference type="InterPro" id="IPR002347">
    <property type="entry name" value="SDR_fam"/>
</dbReference>
<dbReference type="PRINTS" id="PR00081">
    <property type="entry name" value="GDHRDH"/>
</dbReference>
<evidence type="ECO:0000313" key="2">
    <source>
        <dbReference type="EnsemblMetazoa" id="PPAI001764-PA"/>
    </source>
</evidence>
<dbReference type="SUPFAM" id="SSF51735">
    <property type="entry name" value="NAD(P)-binding Rossmann-fold domains"/>
    <property type="match status" value="1"/>
</dbReference>
<sequence>MDTTRIFESETTKYIASEADGITLKTRLWLTIYHSVLFNLSCVSGFLLTVCGIFRMRCSPKSIEGQVVLVTGAANGIGREICLKLCREKCKIIVADINFHEAEKTAEDIRNIGGEARAYKLDVADFEAVKQLREEILKDFGYVDILINNAGLLAILTLSNATPEQIDRVVTVNVTSVVKITKLFLEDMVKMKKGHIVAISAAFGLSPISKTVYGLTMFALRGFMTCLNQEILINGWEDGIKTTCAFPFYTATRKELTDYTESLNL</sequence>
<dbReference type="EnsemblMetazoa" id="PPAI001764-RA">
    <property type="protein sequence ID" value="PPAI001764-PA"/>
    <property type="gene ID" value="PPAI001764"/>
</dbReference>
<dbReference type="InterPro" id="IPR036291">
    <property type="entry name" value="NAD(P)-bd_dom_sf"/>
</dbReference>
<dbReference type="VEuPathDB" id="VectorBase:PPAI001764"/>
<dbReference type="PRINTS" id="PR00080">
    <property type="entry name" value="SDRFAMILY"/>
</dbReference>
<dbReference type="PANTHER" id="PTHR24322:SF748">
    <property type="entry name" value="FI23927P1-RELATED"/>
    <property type="match status" value="1"/>
</dbReference>
<dbReference type="Gene3D" id="3.40.50.720">
    <property type="entry name" value="NAD(P)-binding Rossmann-like Domain"/>
    <property type="match status" value="1"/>
</dbReference>
<evidence type="ECO:0000256" key="1">
    <source>
        <dbReference type="RuleBase" id="RU000363"/>
    </source>
</evidence>
<dbReference type="GO" id="GO:0016616">
    <property type="term" value="F:oxidoreductase activity, acting on the CH-OH group of donors, NAD or NADP as acceptor"/>
    <property type="evidence" value="ECO:0007669"/>
    <property type="project" value="TreeGrafter"/>
</dbReference>
<dbReference type="Proteomes" id="UP000092462">
    <property type="component" value="Unassembled WGS sequence"/>
</dbReference>
<dbReference type="VEuPathDB" id="VectorBase:PPAPM1_012187"/>
<evidence type="ECO:0000313" key="3">
    <source>
        <dbReference type="Proteomes" id="UP000092462"/>
    </source>
</evidence>
<comment type="similarity">
    <text evidence="1">Belongs to the short-chain dehydrogenases/reductases (SDR) family.</text>
</comment>
<dbReference type="GO" id="GO:0005811">
    <property type="term" value="C:lipid droplet"/>
    <property type="evidence" value="ECO:0007669"/>
    <property type="project" value="TreeGrafter"/>
</dbReference>
<dbReference type="AlphaFoldDB" id="A0A1B0D341"/>